<evidence type="ECO:0000256" key="3">
    <source>
        <dbReference type="ARBA" id="ARBA00004397"/>
    </source>
</evidence>
<gene>
    <name evidence="24" type="ORF">MSAN_01015900</name>
</gene>
<feature type="transmembrane region" description="Helical" evidence="20">
    <location>
        <begin position="2872"/>
        <end position="2891"/>
    </location>
</feature>
<dbReference type="InterPro" id="IPR006689">
    <property type="entry name" value="Small_GTPase_ARF/SAR"/>
</dbReference>
<evidence type="ECO:0000259" key="23">
    <source>
        <dbReference type="Pfam" id="PF14228"/>
    </source>
</evidence>
<comment type="subcellular location">
    <subcellularLocation>
        <location evidence="2">Cytoplasmic vesicle</location>
        <location evidence="2">COPII-coated vesicle membrane</location>
        <topology evidence="2">Peripheral membrane protein</topology>
        <orientation evidence="2">Cytoplasmic side</orientation>
    </subcellularLocation>
    <subcellularLocation>
        <location evidence="3">Endoplasmic reticulum membrane</location>
        <topology evidence="3">Peripheral membrane protein</topology>
        <orientation evidence="3">Cytoplasmic side</orientation>
    </subcellularLocation>
    <subcellularLocation>
        <location evidence="1">Golgi apparatus membrane</location>
        <topology evidence="1">Peripheral membrane protein</topology>
        <orientation evidence="1">Cytoplasmic side</orientation>
    </subcellularLocation>
</comment>
<feature type="domain" description="Cell morphogenesis protein N-terminal" evidence="21">
    <location>
        <begin position="343"/>
        <end position="913"/>
    </location>
</feature>
<dbReference type="Pfam" id="PF14228">
    <property type="entry name" value="MOR2-PAG1_mid"/>
    <property type="match status" value="1"/>
</dbReference>
<reference evidence="24" key="1">
    <citation type="submission" date="2020-05" db="EMBL/GenBank/DDBJ databases">
        <title>Mycena genomes resolve the evolution of fungal bioluminescence.</title>
        <authorList>
            <person name="Tsai I.J."/>
        </authorList>
    </citation>
    <scope>NUCLEOTIDE SEQUENCE</scope>
    <source>
        <strain evidence="24">160909Yilan</strain>
    </source>
</reference>
<dbReference type="GO" id="GO:0012507">
    <property type="term" value="C:ER to Golgi transport vesicle membrane"/>
    <property type="evidence" value="ECO:0007669"/>
    <property type="project" value="UniProtKB-SubCell"/>
</dbReference>
<keyword evidence="10" id="KW-0256">Endoplasmic reticulum</keyword>
<dbReference type="InterPro" id="IPR007704">
    <property type="entry name" value="PIG-M"/>
</dbReference>
<dbReference type="PANTHER" id="PTHR12295">
    <property type="entry name" value="FURRY-RELATED"/>
    <property type="match status" value="1"/>
</dbReference>
<comment type="similarity">
    <text evidence="4">Belongs to the small GTPase superfamily. SAR1 family.</text>
</comment>
<dbReference type="InterPro" id="IPR016024">
    <property type="entry name" value="ARM-type_fold"/>
</dbReference>
<evidence type="ECO:0000313" key="25">
    <source>
        <dbReference type="Proteomes" id="UP000623467"/>
    </source>
</evidence>
<dbReference type="SMART" id="SM00178">
    <property type="entry name" value="SAR"/>
    <property type="match status" value="1"/>
</dbReference>
<dbReference type="GO" id="GO:0015031">
    <property type="term" value="P:protein transport"/>
    <property type="evidence" value="ECO:0007669"/>
    <property type="project" value="UniProtKB-KW"/>
</dbReference>
<evidence type="ECO:0000256" key="20">
    <source>
        <dbReference type="SAM" id="Phobius"/>
    </source>
</evidence>
<comment type="caution">
    <text evidence="24">The sequence shown here is derived from an EMBL/GenBank/DDBJ whole genome shotgun (WGS) entry which is preliminary data.</text>
</comment>
<evidence type="ECO:0000256" key="11">
    <source>
        <dbReference type="ARBA" id="ARBA00022892"/>
    </source>
</evidence>
<evidence type="ECO:0000256" key="8">
    <source>
        <dbReference type="ARBA" id="ARBA00022741"/>
    </source>
</evidence>
<evidence type="ECO:0000259" key="21">
    <source>
        <dbReference type="Pfam" id="PF14222"/>
    </source>
</evidence>
<keyword evidence="20" id="KW-0812">Transmembrane</keyword>
<dbReference type="NCBIfam" id="TIGR00231">
    <property type="entry name" value="small_GTP"/>
    <property type="match status" value="1"/>
</dbReference>
<dbReference type="FunFam" id="3.40.50.300:FF:000161">
    <property type="entry name" value="Small COPII coat GTPase"/>
    <property type="match status" value="1"/>
</dbReference>
<dbReference type="GO" id="GO:0030427">
    <property type="term" value="C:site of polarized growth"/>
    <property type="evidence" value="ECO:0007669"/>
    <property type="project" value="TreeGrafter"/>
</dbReference>
<dbReference type="InterPro" id="IPR039867">
    <property type="entry name" value="Furry/Tao3/Mor2"/>
</dbReference>
<dbReference type="InterPro" id="IPR025614">
    <property type="entry name" value="Cell_morpho_N"/>
</dbReference>
<feature type="transmembrane region" description="Helical" evidence="20">
    <location>
        <begin position="3011"/>
        <end position="3028"/>
    </location>
</feature>
<keyword evidence="25" id="KW-1185">Reference proteome</keyword>
<evidence type="ECO:0000256" key="13">
    <source>
        <dbReference type="ARBA" id="ARBA00023034"/>
    </source>
</evidence>
<keyword evidence="9" id="KW-0378">Hydrolase</keyword>
<dbReference type="OrthoDB" id="6287725at2759"/>
<evidence type="ECO:0000256" key="16">
    <source>
        <dbReference type="ARBA" id="ARBA00023329"/>
    </source>
</evidence>
<feature type="domain" description="Cell morphogenesis protein C-terminal" evidence="22">
    <location>
        <begin position="1938"/>
        <end position="2188"/>
    </location>
</feature>
<dbReference type="GO" id="GO:0000902">
    <property type="term" value="P:cell morphogenesis"/>
    <property type="evidence" value="ECO:0007669"/>
    <property type="project" value="InterPro"/>
</dbReference>
<keyword evidence="15 20" id="KW-0472">Membrane</keyword>
<dbReference type="Pfam" id="PF00025">
    <property type="entry name" value="Arf"/>
    <property type="match status" value="1"/>
</dbReference>
<evidence type="ECO:0000256" key="12">
    <source>
        <dbReference type="ARBA" id="ARBA00022927"/>
    </source>
</evidence>
<feature type="domain" description="Cell morphogenesis central region" evidence="23">
    <location>
        <begin position="1729"/>
        <end position="1908"/>
    </location>
</feature>
<dbReference type="Pfam" id="PF05007">
    <property type="entry name" value="Mannosyl_trans"/>
    <property type="match status" value="1"/>
</dbReference>
<dbReference type="GO" id="GO:0004376">
    <property type="term" value="F:GPI mannosyltransferase activity"/>
    <property type="evidence" value="ECO:0007669"/>
    <property type="project" value="InterPro"/>
</dbReference>
<dbReference type="GO" id="GO:0046872">
    <property type="term" value="F:metal ion binding"/>
    <property type="evidence" value="ECO:0007669"/>
    <property type="project" value="UniProtKB-KW"/>
</dbReference>
<dbReference type="InterPro" id="IPR029473">
    <property type="entry name" value="MOR2-PAG1_mid"/>
</dbReference>
<proteinExistence type="inferred from homology"/>
<feature type="region of interest" description="Disordered" evidence="19">
    <location>
        <begin position="33"/>
        <end position="68"/>
    </location>
</feature>
<dbReference type="SMART" id="SM00177">
    <property type="entry name" value="ARF"/>
    <property type="match status" value="1"/>
</dbReference>
<dbReference type="InterPro" id="IPR025481">
    <property type="entry name" value="Cell_Morphogen_C"/>
</dbReference>
<evidence type="ECO:0000256" key="5">
    <source>
        <dbReference type="ARBA" id="ARBA00019961"/>
    </source>
</evidence>
<keyword evidence="20" id="KW-1133">Transmembrane helix</keyword>
<evidence type="ECO:0000256" key="17">
    <source>
        <dbReference type="PIRSR" id="PIRSR606689-1"/>
    </source>
</evidence>
<sequence>MACSVLLVRPQDKIRPRLQPPLLSFDQRTYFPSHSRGDSVASEDSGHSISTRYTTKSTTPFAHSTHSSIAAPTGFTKKTSFASIRAAFKSGGKSNDPPPVPHIDHQAYPVLKNPFNRSTTSLNSSSLLSRGPSAAVSVATSPPYHRPPTPGSSDGKHTHRPPSSKSKGHGYAKSHHSQSGSIFHSSDPGSDYGQSHPFSSSPPPVPRVPNAFGPVRSETPDFDEDKVIMDPKTPSDYALHAVFIRFATAAEAKIDVFLRESFDHEPLLAETMGPGVDSKFDDILDSLGKIAQKHTKPVVDSIMRWRRSQTENVGSDLITAHMSQSSSSPLRVRANDVPGLLNERKSLASIYVMCRALIAVLQSISKDALGETLGYSLEETTFEQFRKPDLKLLTQSANHRANAELYATLLGHISNVRFVSVTDRFLAELGPVAHGQVPKDLDMKYENLVKGITHIQIKVGLIYLKPAAVHILVRFGRLRHSRKAPSFLESLSKSFVQAHGVRLKTAFAETLVKLLHPIGKTAQAETNNPQWAKAIETIYPKAKEMVAKPRYWHVAFPLVITSLCVAPQSYFLKHWIPCFEAALSKLKEKQYRTAVMNGLLRLLWTYLYRCQESASTTLTKLDTLLKHFFPANRTTVFPADDHLEPFIYIVHFVLSRHFEFGRDFSLELIQQPAISQTGSLNGIQLAPERTAIAIQAILLSIHGIERESLSPTWPTCTDFSIFPSWEDYPSSSEILPPPFMSKPGMQDFFDRCGSTLATIVIACGNAVGQMSIFDEQWSYARINPAYEESHNYVIRRHPEGGTIAYPNNLVPQISLLQTCFQSWPRCLHPNLAMPDAIDMLIRGVVHIEPLVGEVATAALKRFMSGSTSMTVMARLTTFLFEPQHIAREGSGIKLLITSPMLLNLWVSLVDFWIRDLIDRSVESLVEDESAIAARCHEIEAVIRILGLLVQHISSPEQSPSDQPVTYLPVVEMLHGKGGVKSYLKGYEELLDKLELARLEQWQESKRVDIPLRIADSNNEKDRKIWRHLFPLFMDSCMEHFSPAVTAFRDSVVAAATKYHPTISHLAGLSSRVPVGLPNRPLNATDRDGPRLVMENKLLIDQWHLWVKTLCSTATLSESNRVAMTQIGRDHSRAPSDANFERERMSTTRGLFRYLTPFLDSEYTTFRDAAVLCISSFPVHAYSQLLDDLSLLAGRQFYDDPRSKAGPTLTVDILTPRQFHEDKFRPTTATGDRTRRQERLYSAVARIYYLTAHYLQLQRSTGRQAALANVLKFVRNTQAFLTAADMRDNFTLQRLRRYFCGTVERLFDGLAALTDSDRFIPPNMHLSLYRLCEEWCQFGPQTEGVKQRLILMQRAAAASSTSEVDVSQSVKRFQNETLLLSFASVGALSSLCQKAYFPSDQSSDSPVDRTQPEYLRPLSAHDVLQRFGTILSSQDQATQARGKRALKALLVANTNDTNLPGGNNSTPAMSSSSKSSPTSFAAVIAMLSRLLKSFAWAYPTSAIPSQSSVAMRSTCSKLSTSKFEAIACSRASATYTHAHRLVSDFLAGEHPNQAAAILTQLAHWLAQLHNTPSASNVPMLLLQSLQFWIPNIELMTEDKTSLSREGHSALYHLMALMLRYGQSYTEQISVLWTRLVDPPHQSNGHATVRFLLEQSHKVGSTVFIDCAANIVACLCHTSIGRQIFEELCSVIEPARMLPTIDHKLAFPDQDDMELWADLVDLFASNEPKVALGSAQFAWLFLADVALQRHWELKSQLPILLHALFAHLDHRVPFVRTRAQRMLFQILRSWAPGYDELPDRASYPSRAALKASISSLEAQAETMYWKEDESSGEAEPKMKWLCSEVVRFMLPLCPTLAELWGSLSLSWGTSCSIRATAFRSLQIFRAIMVRVTPGDLALLLGRLSNTISGPDDNIKSFTAEIMRTMHAMVSLPDLDKSMFPQMFWSACACLSTTVEHEFAQTLGILETLIPRMHFDDPAVTELLLSRQPHGWTGPEYLQPVLLTGLRSSTTSDATMKILRTLTKAQDDRLIDPTRSRLRDLYTLILPRCLHAYLPDTPNDPALKEFAEDISVLAEQEGRQSIQKIMTSFVKGHFRTRDDFLRQSVASLREHYGVDYWTEVVTLLLGLVLNRQRWLRVQAMQILKLLFQQRETRNPVELLGSELLMPLLRLLETDLAPQALEVLEEPMKMAGGLAAKHVLRMSMHGRSLTKDVNSVPTVFGVPEPSGWCVVQAESLRDTCRSNMMAVFDTCSMPSRPSRIDFEPEIEALAASSPLQEDLGGLVQNLHDLTTFFQEDTQPVYTVPNRRLEARVAAILAKSISSEAVNDVPQTPFRDVFRVEAMSPSEDSDDGYSDTDSELDAFIFDAPSTSIFDIHVHYQHKCINHWTIVRVGCVSRPRTAWDIGARHSLLAHHFSFAMFIINWFWDILAQLGLMHKNAKILFLGLDNAGKTTLLHMLKNDRLATLQPTLHPTSEELAIGNVKFTTHDLGGHQQARRLWRDYFPEVDAIIFLVDSADFERFSESKAELDALLAIEQLAKVPFLILGNKIDAPGAVSEEELRHHLGLYQTTGKGKIPLNDIRPIEIFMCSVVQRQGYGEGFRWVSQYVSYSILLSAFRWLIIPTDLSQQSPEDVRGLVLWMSDVGFPYFTSVARILWARSRHRLHICFSSINVCIFCTSYVMPPLSFRHVLVLSIALRVGLILYSEWHDAHSVVKYTDIDYRVFSDAARFLLHPGPENSAQGPLKNTLAELRLTVGDPYTRETYRYTPLLALLLAPNDWLPSFGKYLFATCDILNGALIYDLLVSFVLPSVHTRLSENAIRHLATIYSAIHLLNPLVFTISTRGSSESVLSLFVLLTLYAALKGRWDAAAVALGLSTHWKIYPVIYGVACLGVMGGPPSTSGWKGYVCTLVNPQTIRFAVLSASTFFALGAGCYLVWGYPFLYESYLYHLHRLDHRHNFSPYFYLIYLTYPASDPAATALDLPLLSRLLRSPLTSFVPQMTLALGTGLAFGRRQTDLVFAWFVQTAVFVIFNKVCTSQYFLWYLLLLPLLLPRLSISRWNTVAYLGVWVATQALWLSEAYKLEFLGQNVFLWTMGQRAYLYCREIAGCLRESWTGTLCIPKSKCK</sequence>
<feature type="binding site" evidence="18">
    <location>
        <position position="2447"/>
    </location>
    <ligand>
        <name>Mg(2+)</name>
        <dbReference type="ChEBI" id="CHEBI:18420"/>
    </ligand>
</feature>
<dbReference type="Pfam" id="PF14222">
    <property type="entry name" value="MOR2-PAG1_N"/>
    <property type="match status" value="1"/>
</dbReference>
<dbReference type="SUPFAM" id="SSF48371">
    <property type="entry name" value="ARM repeat"/>
    <property type="match status" value="2"/>
</dbReference>
<evidence type="ECO:0000256" key="7">
    <source>
        <dbReference type="ARBA" id="ARBA00022448"/>
    </source>
</evidence>
<keyword evidence="11" id="KW-0931">ER-Golgi transport</keyword>
<keyword evidence="18" id="KW-0460">Magnesium</keyword>
<dbReference type="GO" id="GO:0006506">
    <property type="term" value="P:GPI anchor biosynthetic process"/>
    <property type="evidence" value="ECO:0007669"/>
    <property type="project" value="UniProtKB-UniPathway"/>
</dbReference>
<evidence type="ECO:0000256" key="18">
    <source>
        <dbReference type="PIRSR" id="PIRSR606689-2"/>
    </source>
</evidence>
<feature type="transmembrane region" description="Helical" evidence="20">
    <location>
        <begin position="2912"/>
        <end position="2931"/>
    </location>
</feature>
<protein>
    <recommendedName>
        <fullName evidence="6">Small COPII coat GTPase SAR1</fullName>
    </recommendedName>
    <alternativeName>
        <fullName evidence="5">Small COPII coat GTPase sar1</fullName>
    </alternativeName>
</protein>
<dbReference type="PRINTS" id="PR00328">
    <property type="entry name" value="SAR1GTPBP"/>
</dbReference>
<dbReference type="InterPro" id="IPR027417">
    <property type="entry name" value="P-loop_NTPase"/>
</dbReference>
<evidence type="ECO:0000256" key="1">
    <source>
        <dbReference type="ARBA" id="ARBA00004255"/>
    </source>
</evidence>
<feature type="region of interest" description="Disordered" evidence="19">
    <location>
        <begin position="114"/>
        <end position="229"/>
    </location>
</feature>
<dbReference type="GO" id="GO:0005525">
    <property type="term" value="F:GTP binding"/>
    <property type="evidence" value="ECO:0007669"/>
    <property type="project" value="UniProtKB-KW"/>
</dbReference>
<dbReference type="PROSITE" id="PS51417">
    <property type="entry name" value="ARF"/>
    <property type="match status" value="1"/>
</dbReference>
<evidence type="ECO:0000256" key="9">
    <source>
        <dbReference type="ARBA" id="ARBA00022801"/>
    </source>
</evidence>
<feature type="compositionally biased region" description="Polar residues" evidence="19">
    <location>
        <begin position="47"/>
        <end position="68"/>
    </location>
</feature>
<keyword evidence="12" id="KW-0653">Protein transport</keyword>
<dbReference type="Gene3D" id="3.40.50.300">
    <property type="entry name" value="P-loop containing nucleotide triphosphate hydrolases"/>
    <property type="match status" value="1"/>
</dbReference>
<keyword evidence="8 17" id="KW-0547">Nucleotide-binding</keyword>
<feature type="compositionally biased region" description="Low complexity" evidence="19">
    <location>
        <begin position="1464"/>
        <end position="1474"/>
    </location>
</feature>
<keyword evidence="14 17" id="KW-0342">GTP-binding</keyword>
<evidence type="ECO:0000256" key="15">
    <source>
        <dbReference type="ARBA" id="ARBA00023136"/>
    </source>
</evidence>
<dbReference type="Proteomes" id="UP000623467">
    <property type="component" value="Unassembled WGS sequence"/>
</dbReference>
<feature type="binding site" evidence="17">
    <location>
        <position position="2486"/>
    </location>
    <ligand>
        <name>GTP</name>
        <dbReference type="ChEBI" id="CHEBI:37565"/>
    </ligand>
</feature>
<keyword evidence="18" id="KW-0479">Metal-binding</keyword>
<evidence type="ECO:0000256" key="4">
    <source>
        <dbReference type="ARBA" id="ARBA00007507"/>
    </source>
</evidence>
<dbReference type="GO" id="GO:0000139">
    <property type="term" value="C:Golgi membrane"/>
    <property type="evidence" value="ECO:0007669"/>
    <property type="project" value="UniProtKB-SubCell"/>
</dbReference>
<evidence type="ECO:0000313" key="24">
    <source>
        <dbReference type="EMBL" id="KAF7363591.1"/>
    </source>
</evidence>
<feature type="region of interest" description="Disordered" evidence="19">
    <location>
        <begin position="1455"/>
        <end position="1474"/>
    </location>
</feature>
<dbReference type="GO" id="GO:0051751">
    <property type="term" value="F:alpha-1,4-mannosyltransferase activity"/>
    <property type="evidence" value="ECO:0007669"/>
    <property type="project" value="InterPro"/>
</dbReference>
<dbReference type="PROSITE" id="PS51422">
    <property type="entry name" value="SAR1"/>
    <property type="match status" value="1"/>
</dbReference>
<feature type="compositionally biased region" description="Low complexity" evidence="19">
    <location>
        <begin position="116"/>
        <end position="130"/>
    </location>
</feature>
<feature type="transmembrane region" description="Helical" evidence="20">
    <location>
        <begin position="2987"/>
        <end position="3004"/>
    </location>
</feature>
<dbReference type="SUPFAM" id="SSF52540">
    <property type="entry name" value="P-loop containing nucleoside triphosphate hydrolases"/>
    <property type="match status" value="1"/>
</dbReference>
<keyword evidence="13" id="KW-0333">Golgi apparatus</keyword>
<organism evidence="24 25">
    <name type="scientific">Mycena sanguinolenta</name>
    <dbReference type="NCBI Taxonomy" id="230812"/>
    <lineage>
        <taxon>Eukaryota</taxon>
        <taxon>Fungi</taxon>
        <taxon>Dikarya</taxon>
        <taxon>Basidiomycota</taxon>
        <taxon>Agaricomycotina</taxon>
        <taxon>Agaricomycetes</taxon>
        <taxon>Agaricomycetidae</taxon>
        <taxon>Agaricales</taxon>
        <taxon>Marasmiineae</taxon>
        <taxon>Mycenaceae</taxon>
        <taxon>Mycena</taxon>
    </lineage>
</organism>
<feature type="binding site" evidence="18">
    <location>
        <position position="2464"/>
    </location>
    <ligand>
        <name>Mg(2+)</name>
        <dbReference type="ChEBI" id="CHEBI:18420"/>
    </ligand>
</feature>
<name>A0A8H6YSL2_9AGAR</name>
<dbReference type="CDD" id="cd00879">
    <property type="entry name" value="Sar1"/>
    <property type="match status" value="1"/>
</dbReference>
<feature type="binding site" evidence="17">
    <location>
        <begin position="2440"/>
        <end position="2447"/>
    </location>
    <ligand>
        <name>GTP</name>
        <dbReference type="ChEBI" id="CHEBI:37565"/>
    </ligand>
</feature>
<dbReference type="GO" id="GO:0005789">
    <property type="term" value="C:endoplasmic reticulum membrane"/>
    <property type="evidence" value="ECO:0007669"/>
    <property type="project" value="UniProtKB-SubCell"/>
</dbReference>
<dbReference type="UniPathway" id="UPA00196"/>
<dbReference type="GO" id="GO:0016192">
    <property type="term" value="P:vesicle-mediated transport"/>
    <property type="evidence" value="ECO:0007669"/>
    <property type="project" value="UniProtKB-KW"/>
</dbReference>
<feature type="compositionally biased region" description="Basic residues" evidence="19">
    <location>
        <begin position="157"/>
        <end position="176"/>
    </location>
</feature>
<keyword evidence="16" id="KW-0968">Cytoplasmic vesicle</keyword>
<dbReference type="GO" id="GO:0005938">
    <property type="term" value="C:cell cortex"/>
    <property type="evidence" value="ECO:0007669"/>
    <property type="project" value="TreeGrafter"/>
</dbReference>
<dbReference type="GO" id="GO:0003924">
    <property type="term" value="F:GTPase activity"/>
    <property type="evidence" value="ECO:0007669"/>
    <property type="project" value="InterPro"/>
</dbReference>
<dbReference type="EMBL" id="JACAZH010000007">
    <property type="protein sequence ID" value="KAF7363591.1"/>
    <property type="molecule type" value="Genomic_DNA"/>
</dbReference>
<dbReference type="Pfam" id="PF14225">
    <property type="entry name" value="MOR2-PAG1_C"/>
    <property type="match status" value="1"/>
</dbReference>
<evidence type="ECO:0000256" key="2">
    <source>
        <dbReference type="ARBA" id="ARBA00004299"/>
    </source>
</evidence>
<evidence type="ECO:0000256" key="6">
    <source>
        <dbReference type="ARBA" id="ARBA00021124"/>
    </source>
</evidence>
<evidence type="ECO:0000256" key="10">
    <source>
        <dbReference type="ARBA" id="ARBA00022824"/>
    </source>
</evidence>
<feature type="compositionally biased region" description="Polar residues" evidence="19">
    <location>
        <begin position="177"/>
        <end position="188"/>
    </location>
</feature>
<dbReference type="InterPro" id="IPR005225">
    <property type="entry name" value="Small_GTP-bd"/>
</dbReference>
<keyword evidence="7" id="KW-0813">Transport</keyword>
<accession>A0A8H6YSL2</accession>
<dbReference type="PANTHER" id="PTHR12295:SF30">
    <property type="entry name" value="PROTEIN FURRY"/>
    <property type="match status" value="1"/>
</dbReference>
<evidence type="ECO:0000256" key="14">
    <source>
        <dbReference type="ARBA" id="ARBA00023134"/>
    </source>
</evidence>
<feature type="binding site" evidence="17">
    <location>
        <begin position="2542"/>
        <end position="2545"/>
    </location>
    <ligand>
        <name>GTP</name>
        <dbReference type="ChEBI" id="CHEBI:37565"/>
    </ligand>
</feature>
<evidence type="ECO:0000259" key="22">
    <source>
        <dbReference type="Pfam" id="PF14225"/>
    </source>
</evidence>
<evidence type="ECO:0000256" key="19">
    <source>
        <dbReference type="SAM" id="MobiDB-lite"/>
    </source>
</evidence>